<name>A0A0L6W1F3_9FIRM</name>
<dbReference type="Proteomes" id="UP000037175">
    <property type="component" value="Unassembled WGS sequence"/>
</dbReference>
<reference evidence="3" key="1">
    <citation type="submission" date="2015-07" db="EMBL/GenBank/DDBJ databases">
        <title>Complete Genome of Thermincola ferriacetica strain Z-0001T.</title>
        <authorList>
            <person name="Lusk B."/>
            <person name="Badalamenti J.P."/>
            <person name="Parameswaran P."/>
            <person name="Bond D.R."/>
            <person name="Torres C.I."/>
        </authorList>
    </citation>
    <scope>NUCLEOTIDE SEQUENCE [LARGE SCALE GENOMIC DNA]</scope>
    <source>
        <strain evidence="3">Z-0001</strain>
    </source>
</reference>
<evidence type="ECO:0000256" key="1">
    <source>
        <dbReference type="SAM" id="Phobius"/>
    </source>
</evidence>
<keyword evidence="3" id="KW-1185">Reference proteome</keyword>
<keyword evidence="1" id="KW-1133">Transmembrane helix</keyword>
<gene>
    <name evidence="2" type="ORF">Tfer_2002</name>
</gene>
<dbReference type="AlphaFoldDB" id="A0A0L6W1F3"/>
<keyword evidence="1" id="KW-0472">Membrane</keyword>
<evidence type="ECO:0000313" key="3">
    <source>
        <dbReference type="Proteomes" id="UP000037175"/>
    </source>
</evidence>
<sequence>MQIKGFRVIVIATAIIVTLALLFGIKYVNERFNIEKPLFKMYSETKLVLKPSIDKEGDTTTITLTLKKTDNLYSAYQDIKSDTEKVLGDKKFQIKILDKRSPELEEAYRDSQFVVYEALAKGNYTSIPAEVARYAAAKGAKAKVYIDGENIYVSLYKGDNYLYEIISRRNYQMSGDVADTMGSDNNAQRN</sequence>
<organism evidence="2 3">
    <name type="scientific">Thermincola ferriacetica</name>
    <dbReference type="NCBI Taxonomy" id="281456"/>
    <lineage>
        <taxon>Bacteria</taxon>
        <taxon>Bacillati</taxon>
        <taxon>Bacillota</taxon>
        <taxon>Clostridia</taxon>
        <taxon>Eubacteriales</taxon>
        <taxon>Thermincolaceae</taxon>
        <taxon>Thermincola</taxon>
    </lineage>
</organism>
<feature type="transmembrane region" description="Helical" evidence="1">
    <location>
        <begin position="6"/>
        <end position="28"/>
    </location>
</feature>
<proteinExistence type="predicted"/>
<dbReference type="EMBL" id="LGTE01000013">
    <property type="protein sequence ID" value="KNZ69365.1"/>
    <property type="molecule type" value="Genomic_DNA"/>
</dbReference>
<dbReference type="RefSeq" id="WP_052218191.1">
    <property type="nucleotide sequence ID" value="NZ_LGTE01000013.1"/>
</dbReference>
<keyword evidence="1" id="KW-0812">Transmembrane</keyword>
<accession>A0A0L6W1F3</accession>
<comment type="caution">
    <text evidence="2">The sequence shown here is derived from an EMBL/GenBank/DDBJ whole genome shotgun (WGS) entry which is preliminary data.</text>
</comment>
<evidence type="ECO:0000313" key="2">
    <source>
        <dbReference type="EMBL" id="KNZ69365.1"/>
    </source>
</evidence>
<protein>
    <submittedName>
        <fullName evidence="2">Uncharacterized protein</fullName>
    </submittedName>
</protein>